<accession>A0A9X1JW42</accession>
<name>A0A9X1JW42_9FLAO</name>
<organism evidence="1 2">
    <name type="scientific">Halomarinibacterium sedimenti</name>
    <dbReference type="NCBI Taxonomy" id="2857106"/>
    <lineage>
        <taxon>Bacteria</taxon>
        <taxon>Pseudomonadati</taxon>
        <taxon>Bacteroidota</taxon>
        <taxon>Flavobacteriia</taxon>
        <taxon>Flavobacteriales</taxon>
        <taxon>Flavobacteriaceae</taxon>
        <taxon>Halomarinibacterium</taxon>
    </lineage>
</organism>
<dbReference type="NCBIfam" id="NF038133">
    <property type="entry name" value="choice_anch_L"/>
    <property type="match status" value="1"/>
</dbReference>
<dbReference type="EMBL" id="JAHWDP010000004">
    <property type="protein sequence ID" value="MBW2938659.1"/>
    <property type="molecule type" value="Genomic_DNA"/>
</dbReference>
<comment type="caution">
    <text evidence="1">The sequence shown here is derived from an EMBL/GenBank/DDBJ whole genome shotgun (WGS) entry which is preliminary data.</text>
</comment>
<evidence type="ECO:0000313" key="2">
    <source>
        <dbReference type="Proteomes" id="UP001138686"/>
    </source>
</evidence>
<keyword evidence="2" id="KW-1185">Reference proteome</keyword>
<dbReference type="InterPro" id="IPR049804">
    <property type="entry name" value="Choice_anch_L"/>
</dbReference>
<feature type="non-terminal residue" evidence="1">
    <location>
        <position position="482"/>
    </location>
</feature>
<proteinExistence type="predicted"/>
<gene>
    <name evidence="1" type="ORF">KXJ69_11110</name>
</gene>
<dbReference type="AlphaFoldDB" id="A0A9X1JW42"/>
<sequence>MQRLLLPILLLLSWFGYGQITIDETFTTQELVEDILISGTCANVSNFSQSTGTDYGDDNGIGAFFRNGSDFPFESGIILTSGNVANAPGPNLVVHSDGGIGWPGDADLEANTTATNTNNASWIQFDFTPLIPQISFDFIMASEEYNQLFECSFSDAFAFILTDQVTGVVQNLAVLPGTAIPIEVTNIREDVPGQCSAVNPEYFDKYNFLPFNDQNLAAIDFNGQTVELTAMGDVIVGNPYTIKLVIADESDTAYDIAVFLEAGSFNIGDVDLGVDLTIDNNLARCEGETFTIIPDLNVPNGTTYEWQYEDPIGSGVFVPFVPAETGPTVDVTITGNYKLIVTFGGATGCETEGTLFVEFAPPFTYNDSPAPLILCDDDNDGFMEFDLSMADDDLTGGDPDLVVTYHGTMLDAENGILPIGPLYTNDNPWNDNVWARIESLSSSCYSVVELLLEVRFSPVATEPSGPLRLCDDAVADGFTSFD</sequence>
<dbReference type="RefSeq" id="WP_219053183.1">
    <property type="nucleotide sequence ID" value="NZ_JAHWDP010000004.1"/>
</dbReference>
<protein>
    <submittedName>
        <fullName evidence="1">Choice-of-anchor L domain-containing protein</fullName>
    </submittedName>
</protein>
<dbReference type="Proteomes" id="UP001138686">
    <property type="component" value="Unassembled WGS sequence"/>
</dbReference>
<reference evidence="1" key="1">
    <citation type="submission" date="2021-07" db="EMBL/GenBank/DDBJ databases">
        <title>Aureisphaera sp. CAU 1614 isolated from sea sediment.</title>
        <authorList>
            <person name="Kim W."/>
        </authorList>
    </citation>
    <scope>NUCLEOTIDE SEQUENCE</scope>
    <source>
        <strain evidence="1">CAU 1614</strain>
    </source>
</reference>
<evidence type="ECO:0000313" key="1">
    <source>
        <dbReference type="EMBL" id="MBW2938659.1"/>
    </source>
</evidence>